<keyword evidence="11" id="KW-1185">Reference proteome</keyword>
<organism evidence="10 11">
    <name type="scientific">Characodon lateralis</name>
    <dbReference type="NCBI Taxonomy" id="208331"/>
    <lineage>
        <taxon>Eukaryota</taxon>
        <taxon>Metazoa</taxon>
        <taxon>Chordata</taxon>
        <taxon>Craniata</taxon>
        <taxon>Vertebrata</taxon>
        <taxon>Euteleostomi</taxon>
        <taxon>Actinopterygii</taxon>
        <taxon>Neopterygii</taxon>
        <taxon>Teleostei</taxon>
        <taxon>Neoteleostei</taxon>
        <taxon>Acanthomorphata</taxon>
        <taxon>Ovalentaria</taxon>
        <taxon>Atherinomorphae</taxon>
        <taxon>Cyprinodontiformes</taxon>
        <taxon>Goodeidae</taxon>
        <taxon>Characodon</taxon>
    </lineage>
</organism>
<dbReference type="Pfam" id="PF15433">
    <property type="entry name" value="MRP-S31"/>
    <property type="match status" value="1"/>
</dbReference>
<gene>
    <name evidence="10" type="ORF">CHARACLAT_009092</name>
</gene>
<protein>
    <recommendedName>
        <fullName evidence="7">Small ribosomal subunit protein mS31</fullName>
    </recommendedName>
    <alternativeName>
        <fullName evidence="8">28S ribosomal protein S31, mitochondrial</fullName>
    </alternativeName>
</protein>
<evidence type="ECO:0000256" key="4">
    <source>
        <dbReference type="ARBA" id="ARBA00022980"/>
    </source>
</evidence>
<dbReference type="PANTHER" id="PTHR13231:SF3">
    <property type="entry name" value="SMALL RIBOSOMAL SUBUNIT PROTEIN MS31"/>
    <property type="match status" value="1"/>
</dbReference>
<comment type="subcellular location">
    <subcellularLocation>
        <location evidence="1">Mitochondrion</location>
    </subcellularLocation>
</comment>
<keyword evidence="5" id="KW-0496">Mitochondrion</keyword>
<keyword evidence="3" id="KW-0809">Transit peptide</keyword>
<evidence type="ECO:0000256" key="8">
    <source>
        <dbReference type="ARBA" id="ARBA00035363"/>
    </source>
</evidence>
<reference evidence="10 11" key="1">
    <citation type="submission" date="2021-06" db="EMBL/GenBank/DDBJ databases">
        <authorList>
            <person name="Palmer J.M."/>
        </authorList>
    </citation>
    <scope>NUCLEOTIDE SEQUENCE [LARGE SCALE GENOMIC DNA]</scope>
    <source>
        <strain evidence="10 11">CL_MEX2019</strain>
        <tissue evidence="10">Muscle</tissue>
    </source>
</reference>
<accession>A0ABU7ESQ2</accession>
<name>A0ABU7ESQ2_9TELE</name>
<evidence type="ECO:0000256" key="3">
    <source>
        <dbReference type="ARBA" id="ARBA00022946"/>
    </source>
</evidence>
<keyword evidence="4" id="KW-0689">Ribosomal protein</keyword>
<dbReference type="InterPro" id="IPR026299">
    <property type="entry name" value="MRP-S31"/>
</dbReference>
<evidence type="ECO:0000313" key="11">
    <source>
        <dbReference type="Proteomes" id="UP001352852"/>
    </source>
</evidence>
<keyword evidence="6" id="KW-0687">Ribonucleoprotein</keyword>
<evidence type="ECO:0000256" key="9">
    <source>
        <dbReference type="SAM" id="MobiDB-lite"/>
    </source>
</evidence>
<comment type="caution">
    <text evidence="10">The sequence shown here is derived from an EMBL/GenBank/DDBJ whole genome shotgun (WGS) entry which is preliminary data.</text>
</comment>
<dbReference type="Proteomes" id="UP001352852">
    <property type="component" value="Unassembled WGS sequence"/>
</dbReference>
<dbReference type="EMBL" id="JAHUTJ010066122">
    <property type="protein sequence ID" value="MED6290047.1"/>
    <property type="molecule type" value="Genomic_DNA"/>
</dbReference>
<evidence type="ECO:0000256" key="6">
    <source>
        <dbReference type="ARBA" id="ARBA00023274"/>
    </source>
</evidence>
<sequence length="427" mass="47988">MHRLLSRTVVAARNRSLRVYECCVLPAKIDNVSRPFTGVGANTISTCTVRRCEKKDDSIPSNQGEATNVDTETKTTQLQEELLEANDGGSTQQQRNVKAEQVLSKPSQVKTDGAKSGKKSLLDLLGAMKVEVTSKRKLKNLKTKQSFESAVQYKSKSAAMESTISMFQKANVQASAKSEVLDPDLVAAASAAASTLPNRSRAESELLKQLRQRKTLTEAQKKGDINNLGVLIADMKVGKTPGRQNAWPADQIRFDDDGQGYTRDRGITSELANVRKRRNIFPTKRLNIFSPTTDEQRGDSALAKPTLWDMDFANGLSLTTNQMLRNGFEEMIQWTKEGKLWHYPINNEIGLENEASVPFNEHVFLEKHLEEGFPRQGPVRHFMELVVAGLSRNAYLTVQQKKEHISWFRDYFHQKEEVLNEADVYLN</sequence>
<evidence type="ECO:0000256" key="2">
    <source>
        <dbReference type="ARBA" id="ARBA00011057"/>
    </source>
</evidence>
<evidence type="ECO:0000256" key="7">
    <source>
        <dbReference type="ARBA" id="ARBA00035133"/>
    </source>
</evidence>
<feature type="region of interest" description="Disordered" evidence="9">
    <location>
        <begin position="85"/>
        <end position="115"/>
    </location>
</feature>
<evidence type="ECO:0000256" key="1">
    <source>
        <dbReference type="ARBA" id="ARBA00004173"/>
    </source>
</evidence>
<proteinExistence type="inferred from homology"/>
<evidence type="ECO:0000256" key="5">
    <source>
        <dbReference type="ARBA" id="ARBA00023128"/>
    </source>
</evidence>
<evidence type="ECO:0000313" key="10">
    <source>
        <dbReference type="EMBL" id="MED6290047.1"/>
    </source>
</evidence>
<comment type="similarity">
    <text evidence="2">Belongs to the mitochondrion-specific ribosomal protein mS31 family.</text>
</comment>
<dbReference type="PANTHER" id="PTHR13231">
    <property type="entry name" value="MITOCHONDRIAL RIBOSOMAL PROTEIN S31"/>
    <property type="match status" value="1"/>
</dbReference>